<dbReference type="InterPro" id="IPR022385">
    <property type="entry name" value="Rhs_assc_core"/>
</dbReference>
<reference evidence="1 2" key="1">
    <citation type="submission" date="2022-12" db="EMBL/GenBank/DDBJ databases">
        <title>Chitinophagaceae gen. sp. nov., a new member of the family Chitinophagaceae, isolated from soil in a chemical factory.</title>
        <authorList>
            <person name="Ke Z."/>
        </authorList>
    </citation>
    <scope>NUCLEOTIDE SEQUENCE [LARGE SCALE GENOMIC DNA]</scope>
    <source>
        <strain evidence="1 2">LY-5</strain>
    </source>
</reference>
<comment type="caution">
    <text evidence="1">The sequence shown here is derived from an EMBL/GenBank/DDBJ whole genome shotgun (WGS) entry which is preliminary data.</text>
</comment>
<protein>
    <submittedName>
        <fullName evidence="1">RHS repeat-associated core domain-containing protein</fullName>
    </submittedName>
</protein>
<evidence type="ECO:0000313" key="1">
    <source>
        <dbReference type="EMBL" id="MDA3616859.1"/>
    </source>
</evidence>
<dbReference type="NCBIfam" id="TIGR03696">
    <property type="entry name" value="Rhs_assc_core"/>
    <property type="match status" value="1"/>
</dbReference>
<dbReference type="Gene3D" id="2.180.10.10">
    <property type="entry name" value="RHS repeat-associated core"/>
    <property type="match status" value="1"/>
</dbReference>
<name>A0ABT4UQF0_9BACT</name>
<feature type="non-terminal residue" evidence="1">
    <location>
        <position position="1"/>
    </location>
</feature>
<accession>A0ABT4UQF0</accession>
<dbReference type="Proteomes" id="UP001210231">
    <property type="component" value="Unassembled WGS sequence"/>
</dbReference>
<dbReference type="RefSeq" id="WP_407033188.1">
    <property type="nucleotide sequence ID" value="NZ_JAQGEF010000054.1"/>
</dbReference>
<dbReference type="EMBL" id="JAQGEF010000054">
    <property type="protein sequence ID" value="MDA3616859.1"/>
    <property type="molecule type" value="Genomic_DNA"/>
</dbReference>
<gene>
    <name evidence="1" type="ORF">O3P16_18790</name>
</gene>
<sequence>EFNELDEDLGWHDFTLRSYDPQIGRFLQADPYDQFASGYVGMGNDPVNGVDPSGGFVSPTGLLDVVVTAGQSAMQVVNKVVSIASSVFSAFGIYSSVSSGSSDVFKKEGKEFIDTSLEEVVIEGKKSAGNSYKSVIDKMNSLDPKRRALADLFKNYKESGEIRQYKPNWVDKWSKSDNNIVAKITYEAVNSPYLFLQAVTPWIGHTNAINLNGEAATITQIQDGGVGTLLMMAPLAGNGLRVGTTITKNSIIHGYKVSNHAWRKSGLGRGATEEMVSEVIIGARNAGTVVIETGTGKFAGNVIKVYDHNGIKVVVDETRELILSIRPESGFTLP</sequence>
<organism evidence="1 2">
    <name type="scientific">Polluticaenibacter yanchengensis</name>
    <dbReference type="NCBI Taxonomy" id="3014562"/>
    <lineage>
        <taxon>Bacteria</taxon>
        <taxon>Pseudomonadati</taxon>
        <taxon>Bacteroidota</taxon>
        <taxon>Chitinophagia</taxon>
        <taxon>Chitinophagales</taxon>
        <taxon>Chitinophagaceae</taxon>
        <taxon>Polluticaenibacter</taxon>
    </lineage>
</organism>
<keyword evidence="2" id="KW-1185">Reference proteome</keyword>
<evidence type="ECO:0000313" key="2">
    <source>
        <dbReference type="Proteomes" id="UP001210231"/>
    </source>
</evidence>
<proteinExistence type="predicted"/>